<dbReference type="Pfam" id="PF01433">
    <property type="entry name" value="Peptidase_M1"/>
    <property type="match status" value="1"/>
</dbReference>
<feature type="signal peptide" evidence="10">
    <location>
        <begin position="1"/>
        <end position="21"/>
    </location>
</feature>
<evidence type="ECO:0000313" key="14">
    <source>
        <dbReference type="EMBL" id="MBE1159057.1"/>
    </source>
</evidence>
<dbReference type="CDD" id="cd09601">
    <property type="entry name" value="M1_APN-Q_like"/>
    <property type="match status" value="1"/>
</dbReference>
<evidence type="ECO:0000256" key="7">
    <source>
        <dbReference type="ARBA" id="ARBA00022833"/>
    </source>
</evidence>
<organism evidence="14 15">
    <name type="scientific">Dyella acidiphila</name>
    <dbReference type="NCBI Taxonomy" id="2775866"/>
    <lineage>
        <taxon>Bacteria</taxon>
        <taxon>Pseudomonadati</taxon>
        <taxon>Pseudomonadota</taxon>
        <taxon>Gammaproteobacteria</taxon>
        <taxon>Lysobacterales</taxon>
        <taxon>Rhodanobacteraceae</taxon>
        <taxon>Dyella</taxon>
    </lineage>
</organism>
<evidence type="ECO:0000256" key="5">
    <source>
        <dbReference type="ARBA" id="ARBA00022723"/>
    </source>
</evidence>
<dbReference type="InterPro" id="IPR001930">
    <property type="entry name" value="Peptidase_M1"/>
</dbReference>
<comment type="similarity">
    <text evidence="2 9">Belongs to the peptidase M1 family.</text>
</comment>
<comment type="caution">
    <text evidence="14">The sequence shown here is derived from an EMBL/GenBank/DDBJ whole genome shotgun (WGS) entry which is preliminary data.</text>
</comment>
<keyword evidence="5 9" id="KW-0479">Metal-binding</keyword>
<dbReference type="PANTHER" id="PTHR11533:SF174">
    <property type="entry name" value="PUROMYCIN-SENSITIVE AMINOPEPTIDASE-RELATED"/>
    <property type="match status" value="1"/>
</dbReference>
<dbReference type="PRINTS" id="PR00756">
    <property type="entry name" value="ALADIPTASE"/>
</dbReference>
<gene>
    <name evidence="14" type="ORF">IGX34_01595</name>
</gene>
<keyword evidence="8 9" id="KW-0482">Metalloprotease</keyword>
<feature type="chain" id="PRO_5046344700" description="Aminopeptidase" evidence="10">
    <location>
        <begin position="22"/>
        <end position="888"/>
    </location>
</feature>
<dbReference type="Pfam" id="PF17900">
    <property type="entry name" value="Peptidase_M1_N"/>
    <property type="match status" value="1"/>
</dbReference>
<dbReference type="EMBL" id="JACZZA010000001">
    <property type="protein sequence ID" value="MBE1159057.1"/>
    <property type="molecule type" value="Genomic_DNA"/>
</dbReference>
<evidence type="ECO:0000256" key="9">
    <source>
        <dbReference type="RuleBase" id="RU364040"/>
    </source>
</evidence>
<comment type="catalytic activity">
    <reaction evidence="1">
        <text>Release of an N-terminal amino acid, Xaa-|-Yaa- from a peptide, amide or arylamide. Xaa is preferably Ala, but may be most amino acids including Pro (slow action). When a terminal hydrophobic residue is followed by a prolyl residue, the two may be released as an intact Xaa-Pro dipeptide.</text>
        <dbReference type="EC" id="3.4.11.2"/>
    </reaction>
</comment>
<keyword evidence="4 9" id="KW-0645">Protease</keyword>
<evidence type="ECO:0000256" key="3">
    <source>
        <dbReference type="ARBA" id="ARBA00022438"/>
    </source>
</evidence>
<name>A0ABR9G4X2_9GAMM</name>
<protein>
    <recommendedName>
        <fullName evidence="9">Aminopeptidase</fullName>
        <ecNumber evidence="9">3.4.11.-</ecNumber>
    </recommendedName>
</protein>
<comment type="cofactor">
    <cofactor evidence="9">
        <name>Zn(2+)</name>
        <dbReference type="ChEBI" id="CHEBI:29105"/>
    </cofactor>
    <text evidence="9">Binds 1 zinc ion per subunit.</text>
</comment>
<dbReference type="Pfam" id="PF11838">
    <property type="entry name" value="ERAP1_C"/>
    <property type="match status" value="1"/>
</dbReference>
<feature type="domain" description="Peptidase M1 membrane alanine aminopeptidase" evidence="11">
    <location>
        <begin position="265"/>
        <end position="459"/>
    </location>
</feature>
<dbReference type="InterPro" id="IPR045357">
    <property type="entry name" value="Aminopeptidase_N-like_N"/>
</dbReference>
<keyword evidence="15" id="KW-1185">Reference proteome</keyword>
<feature type="domain" description="ERAP1-like C-terminal" evidence="12">
    <location>
        <begin position="551"/>
        <end position="872"/>
    </location>
</feature>
<dbReference type="Gene3D" id="1.10.390.10">
    <property type="entry name" value="Neutral Protease Domain 2"/>
    <property type="match status" value="1"/>
</dbReference>
<reference evidence="14 15" key="1">
    <citation type="submission" date="2020-09" db="EMBL/GenBank/DDBJ databases">
        <title>Dyella sp. 7MK23 isolated from forest soil.</title>
        <authorList>
            <person name="Fu J."/>
        </authorList>
    </citation>
    <scope>NUCLEOTIDE SEQUENCE [LARGE SCALE GENOMIC DNA]</scope>
    <source>
        <strain evidence="14 15">7MK23</strain>
    </source>
</reference>
<dbReference type="SUPFAM" id="SSF55486">
    <property type="entry name" value="Metalloproteases ('zincins'), catalytic domain"/>
    <property type="match status" value="1"/>
</dbReference>
<dbReference type="InterPro" id="IPR014782">
    <property type="entry name" value="Peptidase_M1_dom"/>
</dbReference>
<keyword evidence="7 9" id="KW-0862">Zinc</keyword>
<dbReference type="InterPro" id="IPR034016">
    <property type="entry name" value="M1_APN-typ"/>
</dbReference>
<evidence type="ECO:0000259" key="12">
    <source>
        <dbReference type="Pfam" id="PF11838"/>
    </source>
</evidence>
<dbReference type="InterPro" id="IPR024571">
    <property type="entry name" value="ERAP1-like_C_dom"/>
</dbReference>
<evidence type="ECO:0000259" key="11">
    <source>
        <dbReference type="Pfam" id="PF01433"/>
    </source>
</evidence>
<evidence type="ECO:0000259" key="13">
    <source>
        <dbReference type="Pfam" id="PF17900"/>
    </source>
</evidence>
<evidence type="ECO:0000256" key="10">
    <source>
        <dbReference type="SAM" id="SignalP"/>
    </source>
</evidence>
<accession>A0ABR9G4X2</accession>
<dbReference type="Proteomes" id="UP000651010">
    <property type="component" value="Unassembled WGS sequence"/>
</dbReference>
<dbReference type="SUPFAM" id="SSF63737">
    <property type="entry name" value="Leukotriene A4 hydrolase N-terminal domain"/>
    <property type="match status" value="1"/>
</dbReference>
<sequence>MCMRGAMVLACCCLLSARAIAAAPDEPAPTGRLPEWAQPLLYRVALRVDPEQARFSGDVDITVALRKPSDHLWLHGQGLQVDRASVTDAAGTAHAAHYREVLADVGVARIDLDGVLPAQTIHLRMHYSAALADGVQGLYKTQQGGQAYAMAQMEPISARTVFPCFDEPAFRASFALSLTVPARDIALANTRQIAQAAAGPGWKTVVFAPSKPLPTYLLAFGVGPWDVRSAASIAPDAYRNTPLPLRSIGYAGEADSMRRVAAFTPSIIQALENYYGYGYPWDKLDLINLGGGMENPGLVVLDDVGSGVPQPSPAAMRGAFNLAAHEFAHQWTGNTVTMAWWTDTWLSEAFTTWMQQKITMQLHPEYRGDLDRVKLLQRAMANDSLLSARAIRQPVQGNGDIMNAFDDITYEKGAGVLGMFEHYLGEAAFQQGLRAYVHQHAMQSVAAAAVVDAIAQQASDSAAVKRAFYSFLDQNGVPYVRAKVLTQHGQTVLQLAQMRYLPLGANGDGERHWGIPVCVRYSTAAGSRDACTLLDTAQATLALPGADAASWVMPNAGAQGYYRYALDSHSLATLAAHTARLSDVEQLAYADAIEASFHHGDIDAGEVLAALRPLADAPAREVATAPLAQVAWIYRHLAHTDAQRAAVVQWVTTAYLPHLQRLGYQARAGESDGDALWRTALVPPLAFEFKLPAVRAVLLQQGDALLAAMRNGSFDAQHVDREMAIAALGVAVQERGEAALQTLATAEEGGGDSVWQRQLVQAMAHANDSPSAAQLRALALDPKLDGVAMLGLLMTTDGNVMDRDARWQWFDAHLPKLLAGLPGPAAAYMPSMLAMEACSDADATRLQAMFGGAAAQVPGVARGVAQAGETIHLCGALRAAQDPAALTR</sequence>
<evidence type="ECO:0000313" key="15">
    <source>
        <dbReference type="Proteomes" id="UP000651010"/>
    </source>
</evidence>
<evidence type="ECO:0000256" key="4">
    <source>
        <dbReference type="ARBA" id="ARBA00022670"/>
    </source>
</evidence>
<dbReference type="InterPro" id="IPR050344">
    <property type="entry name" value="Peptidase_M1_aminopeptidases"/>
</dbReference>
<keyword evidence="10" id="KW-0732">Signal</keyword>
<dbReference type="EC" id="3.4.11.-" evidence="9"/>
<keyword evidence="3 9" id="KW-0031">Aminopeptidase</keyword>
<evidence type="ECO:0000256" key="6">
    <source>
        <dbReference type="ARBA" id="ARBA00022801"/>
    </source>
</evidence>
<keyword evidence="6 9" id="KW-0378">Hydrolase</keyword>
<dbReference type="PANTHER" id="PTHR11533">
    <property type="entry name" value="PROTEASE M1 ZINC METALLOPROTEASE"/>
    <property type="match status" value="1"/>
</dbReference>
<evidence type="ECO:0000256" key="2">
    <source>
        <dbReference type="ARBA" id="ARBA00010136"/>
    </source>
</evidence>
<feature type="domain" description="Aminopeptidase N-like N-terminal" evidence="13">
    <location>
        <begin position="39"/>
        <end position="217"/>
    </location>
</feature>
<dbReference type="Gene3D" id="2.60.40.1730">
    <property type="entry name" value="tricorn interacting facor f3 domain"/>
    <property type="match status" value="1"/>
</dbReference>
<dbReference type="InterPro" id="IPR027268">
    <property type="entry name" value="Peptidase_M4/M1_CTD_sf"/>
</dbReference>
<evidence type="ECO:0000256" key="8">
    <source>
        <dbReference type="ARBA" id="ARBA00023049"/>
    </source>
</evidence>
<dbReference type="InterPro" id="IPR042097">
    <property type="entry name" value="Aminopeptidase_N-like_N_sf"/>
</dbReference>
<evidence type="ECO:0000256" key="1">
    <source>
        <dbReference type="ARBA" id="ARBA00000098"/>
    </source>
</evidence>
<proteinExistence type="inferred from homology"/>